<keyword evidence="6" id="KW-1185">Reference proteome</keyword>
<evidence type="ECO:0000313" key="5">
    <source>
        <dbReference type="EMBL" id="WFD09158.1"/>
    </source>
</evidence>
<evidence type="ECO:0000256" key="1">
    <source>
        <dbReference type="ARBA" id="ARBA00004370"/>
    </source>
</evidence>
<evidence type="ECO:0000259" key="4">
    <source>
        <dbReference type="PROSITE" id="PS51178"/>
    </source>
</evidence>
<dbReference type="Pfam" id="PF03793">
    <property type="entry name" value="PASTA"/>
    <property type="match status" value="2"/>
</dbReference>
<dbReference type="InterPro" id="IPR036138">
    <property type="entry name" value="PBP_dimer_sf"/>
</dbReference>
<dbReference type="SMART" id="SM00740">
    <property type="entry name" value="PASTA"/>
    <property type="match status" value="2"/>
</dbReference>
<evidence type="ECO:0000256" key="3">
    <source>
        <dbReference type="ARBA" id="ARBA00023136"/>
    </source>
</evidence>
<comment type="subcellular location">
    <subcellularLocation>
        <location evidence="1">Membrane</location>
    </subcellularLocation>
</comment>
<sequence>MSKSNMRYKSRLMIALFLVSFLFLCLVVRIGYLQLVKGVWLKEKALSQQTKDVAVEAKRGTIYDRKGKELALSLTKYTVWAEPSKMISSNKKDLREDYANVLAEVLEEDKNAILDELNSDKRIVRVKRWIDYDKVQELKKHSLRGVWIVKDNKRYYPYGNFASHVIGHVSSENSGMSGIENKYDKDLRGLPGRNIISTDVSGREIPYGNGKYNEPKDGMNIVLTIDEVIQHYAEEAVDKALIVANAKKAHAIVMDPKTGEILSMVSKPDYDPNKPRIPVYPVYQQRMDSGEDQLNVLMDMWRNPMVNDIYEPGSTFKLIVAAAGLEEDVVKAHEKFYDKGYIMVADRMIKDAGYPKSHGEETFAQAIQNSCNPVFVQVGQRLGLDKLYEYIQAFGVTEKTGIDLPGEGKGITYKKKDVGPVELATISFGQGIAMTPMQLITSISSIANDGKLMKPRVVKEFIDSNGDVVERFEPEKVRNVISEDTAKLLRSIMEAEVTQGGGKKAYISGYHVGGKTGTAQKVINGKYAKGKYISSFVGIAPADNPKVVVLVVVDEPNVQSYYGGSVAAPAVKDIIYNTLRYLNVKPVYTEKEKQELIKEETTVPEVRNLTLQEAGKILLNNKLNFTIEPNINVHGDEQIIDMFPKPNTKIPVESNVILYIKGKNDNNKVNVVNVEGKTIKEVSNIFEGLGLKLKAIGNGKAVTQNPAANTQVEPNSIVTVNFE</sequence>
<dbReference type="PANTHER" id="PTHR30627">
    <property type="entry name" value="PEPTIDOGLYCAN D,D-TRANSPEPTIDASE"/>
    <property type="match status" value="1"/>
</dbReference>
<dbReference type="InterPro" id="IPR050515">
    <property type="entry name" value="Beta-lactam/transpept"/>
</dbReference>
<dbReference type="SUPFAM" id="SSF56519">
    <property type="entry name" value="Penicillin binding protein dimerisation domain"/>
    <property type="match status" value="1"/>
</dbReference>
<gene>
    <name evidence="5" type="ORF">P4S50_12265</name>
</gene>
<evidence type="ECO:0000256" key="2">
    <source>
        <dbReference type="ARBA" id="ARBA00007171"/>
    </source>
</evidence>
<dbReference type="InterPro" id="IPR005543">
    <property type="entry name" value="PASTA_dom"/>
</dbReference>
<dbReference type="Pfam" id="PF03717">
    <property type="entry name" value="PBP_dimer"/>
    <property type="match status" value="1"/>
</dbReference>
<dbReference type="PANTHER" id="PTHR30627:SF1">
    <property type="entry name" value="PEPTIDOGLYCAN D,D-TRANSPEPTIDASE FTSI"/>
    <property type="match status" value="1"/>
</dbReference>
<dbReference type="SUPFAM" id="SSF56601">
    <property type="entry name" value="beta-lactamase/transpeptidase-like"/>
    <property type="match status" value="1"/>
</dbReference>
<dbReference type="Gene3D" id="3.30.10.20">
    <property type="match status" value="1"/>
</dbReference>
<dbReference type="SUPFAM" id="SSF54184">
    <property type="entry name" value="Penicillin-binding protein 2x (pbp-2x), c-terminal domain"/>
    <property type="match status" value="1"/>
</dbReference>
<dbReference type="PROSITE" id="PS51178">
    <property type="entry name" value="PASTA"/>
    <property type="match status" value="2"/>
</dbReference>
<name>A0ABY8E8C6_9FIRM</name>
<evidence type="ECO:0000313" key="6">
    <source>
        <dbReference type="Proteomes" id="UP001222800"/>
    </source>
</evidence>
<dbReference type="EMBL" id="CP120733">
    <property type="protein sequence ID" value="WFD09158.1"/>
    <property type="molecule type" value="Genomic_DNA"/>
</dbReference>
<dbReference type="CDD" id="cd06575">
    <property type="entry name" value="PASTA_Pbp2x-like_2"/>
    <property type="match status" value="1"/>
</dbReference>
<organism evidence="5 6">
    <name type="scientific">Tepidibacter hydrothermalis</name>
    <dbReference type="NCBI Taxonomy" id="3036126"/>
    <lineage>
        <taxon>Bacteria</taxon>
        <taxon>Bacillati</taxon>
        <taxon>Bacillota</taxon>
        <taxon>Clostridia</taxon>
        <taxon>Peptostreptococcales</taxon>
        <taxon>Peptostreptococcaceae</taxon>
        <taxon>Tepidibacter</taxon>
    </lineage>
</organism>
<dbReference type="InterPro" id="IPR001460">
    <property type="entry name" value="PCN-bd_Tpept"/>
</dbReference>
<proteinExistence type="inferred from homology"/>
<reference evidence="5 6" key="1">
    <citation type="submission" date="2023-03" db="EMBL/GenBank/DDBJ databases">
        <title>Complete genome sequence of Tepidibacter sp. SWIR-1, isolated from a deep-sea hydrothermal vent.</title>
        <authorList>
            <person name="Li X."/>
        </authorList>
    </citation>
    <scope>NUCLEOTIDE SEQUENCE [LARGE SCALE GENOMIC DNA]</scope>
    <source>
        <strain evidence="5 6">SWIR-1</strain>
    </source>
</reference>
<keyword evidence="3" id="KW-0472">Membrane</keyword>
<dbReference type="Pfam" id="PF00905">
    <property type="entry name" value="Transpeptidase"/>
    <property type="match status" value="1"/>
</dbReference>
<protein>
    <submittedName>
        <fullName evidence="5">Penicillin-binding transpeptidase domain-containing protein</fullName>
    </submittedName>
</protein>
<dbReference type="InterPro" id="IPR005311">
    <property type="entry name" value="PBP_dimer"/>
</dbReference>
<dbReference type="RefSeq" id="WP_277731079.1">
    <property type="nucleotide sequence ID" value="NZ_CP120733.1"/>
</dbReference>
<feature type="domain" description="PASTA" evidence="4">
    <location>
        <begin position="665"/>
        <end position="723"/>
    </location>
</feature>
<feature type="domain" description="PASTA" evidence="4">
    <location>
        <begin position="597"/>
        <end position="662"/>
    </location>
</feature>
<dbReference type="Gene3D" id="3.40.710.10">
    <property type="entry name" value="DD-peptidase/beta-lactamase superfamily"/>
    <property type="match status" value="1"/>
</dbReference>
<accession>A0ABY8E8C6</accession>
<dbReference type="Proteomes" id="UP001222800">
    <property type="component" value="Chromosome"/>
</dbReference>
<dbReference type="InterPro" id="IPR012338">
    <property type="entry name" value="Beta-lactam/transpept-like"/>
</dbReference>
<comment type="similarity">
    <text evidence="2">Belongs to the transpeptidase family.</text>
</comment>
<dbReference type="Gene3D" id="3.90.1310.10">
    <property type="entry name" value="Penicillin-binding protein 2a (Domain 2)"/>
    <property type="match status" value="1"/>
</dbReference>